<keyword evidence="3" id="KW-0418">Kinase</keyword>
<dbReference type="GO" id="GO:0016020">
    <property type="term" value="C:membrane"/>
    <property type="evidence" value="ECO:0007669"/>
    <property type="project" value="InterPro"/>
</dbReference>
<dbReference type="PANTHER" id="PTHR34220">
    <property type="entry name" value="SENSOR HISTIDINE KINASE YPDA"/>
    <property type="match status" value="1"/>
</dbReference>
<evidence type="ECO:0000256" key="1">
    <source>
        <dbReference type="SAM" id="Phobius"/>
    </source>
</evidence>
<evidence type="ECO:0000313" key="4">
    <source>
        <dbReference type="Proteomes" id="UP001164653"/>
    </source>
</evidence>
<dbReference type="RefSeq" id="WP_244818833.1">
    <property type="nucleotide sequence ID" value="NZ_CP112998.1"/>
</dbReference>
<keyword evidence="4" id="KW-1185">Reference proteome</keyword>
<keyword evidence="1" id="KW-0472">Membrane</keyword>
<dbReference type="InterPro" id="IPR010559">
    <property type="entry name" value="Sig_transdc_His_kin_internal"/>
</dbReference>
<dbReference type="Proteomes" id="UP001164653">
    <property type="component" value="Chromosome"/>
</dbReference>
<gene>
    <name evidence="3" type="ORF">ON006_08870</name>
</gene>
<organism evidence="3 4">
    <name type="scientific">Dyadobacter pollutisoli</name>
    <dbReference type="NCBI Taxonomy" id="2910158"/>
    <lineage>
        <taxon>Bacteria</taxon>
        <taxon>Pseudomonadati</taxon>
        <taxon>Bacteroidota</taxon>
        <taxon>Cytophagia</taxon>
        <taxon>Cytophagales</taxon>
        <taxon>Spirosomataceae</taxon>
        <taxon>Dyadobacter</taxon>
    </lineage>
</organism>
<keyword evidence="3" id="KW-0808">Transferase</keyword>
<evidence type="ECO:0000313" key="3">
    <source>
        <dbReference type="EMBL" id="WAC14059.1"/>
    </source>
</evidence>
<reference evidence="3" key="1">
    <citation type="submission" date="2022-11" db="EMBL/GenBank/DDBJ databases">
        <title>Dyadobacter pollutisoli sp. nov., isolated from plastic dumped soil.</title>
        <authorList>
            <person name="Kim J.M."/>
            <person name="Kim K.R."/>
            <person name="Lee J.K."/>
            <person name="Hao L."/>
            <person name="Jeon C.O."/>
        </authorList>
    </citation>
    <scope>NUCLEOTIDE SEQUENCE</scope>
    <source>
        <strain evidence="3">U1</strain>
    </source>
</reference>
<dbReference type="GO" id="GO:0000155">
    <property type="term" value="F:phosphorelay sensor kinase activity"/>
    <property type="evidence" value="ECO:0007669"/>
    <property type="project" value="InterPro"/>
</dbReference>
<keyword evidence="1" id="KW-0812">Transmembrane</keyword>
<dbReference type="AlphaFoldDB" id="A0A9E8NCC8"/>
<feature type="transmembrane region" description="Helical" evidence="1">
    <location>
        <begin position="21"/>
        <end position="42"/>
    </location>
</feature>
<dbReference type="Pfam" id="PF06580">
    <property type="entry name" value="His_kinase"/>
    <property type="match status" value="1"/>
</dbReference>
<proteinExistence type="predicted"/>
<protein>
    <submittedName>
        <fullName evidence="3">Histidine kinase</fullName>
    </submittedName>
</protein>
<sequence length="294" mass="33668">MRSIRFWSFIATRFPETHQSGWRVAFWFISYAVVSVSILYLILFLCNNDTFFETTPLSEGVLWFVVAVLAGSLVAAGITELAFTFKQWKTNQQELQQMEEKQLQTELDVVKQQVNPHFLFNCLNSLSVLISEAPATAEKFVDEMSKVYRYLLSVNGPNKETSMVTLEAELRFIRSYIYLLETRFESGIEVCIEIDDVYLSLLIAPLTLQTLIDNAIRHNVVSTERPLRIHITTRPTGQLEVRNNLQKRLVRMPFSTAGLATLISRYKMLFNQAGTIQIKESEAGFSVLLPLIHT</sequence>
<dbReference type="PANTHER" id="PTHR34220:SF7">
    <property type="entry name" value="SENSOR HISTIDINE KINASE YPDA"/>
    <property type="match status" value="1"/>
</dbReference>
<name>A0A9E8NCC8_9BACT</name>
<dbReference type="EMBL" id="CP112998">
    <property type="protein sequence ID" value="WAC14059.1"/>
    <property type="molecule type" value="Genomic_DNA"/>
</dbReference>
<evidence type="ECO:0000259" key="2">
    <source>
        <dbReference type="Pfam" id="PF06580"/>
    </source>
</evidence>
<feature type="domain" description="Signal transduction histidine kinase internal region" evidence="2">
    <location>
        <begin position="106"/>
        <end position="186"/>
    </location>
</feature>
<keyword evidence="1" id="KW-1133">Transmembrane helix</keyword>
<feature type="transmembrane region" description="Helical" evidence="1">
    <location>
        <begin position="62"/>
        <end position="83"/>
    </location>
</feature>
<accession>A0A9E8NCC8</accession>
<dbReference type="KEGG" id="dpf:ON006_08870"/>
<dbReference type="InterPro" id="IPR050640">
    <property type="entry name" value="Bact_2-comp_sensor_kinase"/>
</dbReference>